<feature type="compositionally biased region" description="Gly residues" evidence="1">
    <location>
        <begin position="669"/>
        <end position="684"/>
    </location>
</feature>
<accession>A0AAF3FPP3</accession>
<dbReference type="WBParaSite" id="MBELARI_LOCUS8959">
    <property type="protein sequence ID" value="MBELARI_LOCUS8959"/>
    <property type="gene ID" value="MBELARI_LOCUS8959"/>
</dbReference>
<feature type="region of interest" description="Disordered" evidence="1">
    <location>
        <begin position="77"/>
        <end position="146"/>
    </location>
</feature>
<dbReference type="Proteomes" id="UP000887575">
    <property type="component" value="Unassembled WGS sequence"/>
</dbReference>
<feature type="region of interest" description="Disordered" evidence="1">
    <location>
        <begin position="351"/>
        <end position="401"/>
    </location>
</feature>
<evidence type="ECO:0000256" key="1">
    <source>
        <dbReference type="SAM" id="MobiDB-lite"/>
    </source>
</evidence>
<reference evidence="3" key="1">
    <citation type="submission" date="2024-02" db="UniProtKB">
        <authorList>
            <consortium name="WormBaseParasite"/>
        </authorList>
    </citation>
    <scope>IDENTIFICATION</scope>
</reference>
<feature type="compositionally biased region" description="Acidic residues" evidence="1">
    <location>
        <begin position="389"/>
        <end position="401"/>
    </location>
</feature>
<feature type="compositionally biased region" description="Basic and acidic residues" evidence="1">
    <location>
        <begin position="685"/>
        <end position="695"/>
    </location>
</feature>
<proteinExistence type="predicted"/>
<feature type="compositionally biased region" description="Basic and acidic residues" evidence="1">
    <location>
        <begin position="97"/>
        <end position="110"/>
    </location>
</feature>
<dbReference type="AlphaFoldDB" id="A0AAF3FPP3"/>
<feature type="compositionally biased region" description="Polar residues" evidence="1">
    <location>
        <begin position="111"/>
        <end position="129"/>
    </location>
</feature>
<sequence>MPALRRRFSCPDLYLQQVKELSLEPPVSPFYAHNRTPTPASTSDDPWRHRKYQLFNAPKSHCIEMMKDIEERVREKYAHEDDEEFEGNEREDENFDQTEKELLEAGKGNKTENQLDVPSNRGASRSLPGSSALDRDTSSLLDDEDDFDEKRRRTDSVYRRMYNMNANHQLKFANLHSVCSFEFSPHSAALIGCGKNYREELSLETIMPLEYPDTWGADKYSILSIKKVKFCSMYSLMGRDVYKLVVDRAKRGAVNFSVEPGIDRLTDMKKNSIDIFLSTAKESEKMFFMWYSCVFDLVHGLRPNIEEPDPETEGQVTEGQDNKKKSPEWDMDNDEYYRQFANRKDELYRTRSRRDSADEFGSELTEVREQSDVEDETETVKARSTCTEESYDSDVTEEDDEDEAEAEADLVCFRIRGLPGLLQLASIATTRSEEYETDHFGIIEIYSGPERMAILRSIGMPNPFKRTAIRKLAKIYFNKNSNNFRPYTCLLIAMLYGAHTAVGEMFEEISNAYGKQTPGSIDDMTGGPIGQCHFMSEMWSRFKDLQELKERNSKDYSTGHKRWLAKYKQYSSVNAQPELYACLTFMAMVLDTAHAEEHRRTLALDMSVPFVLRIAFCAMYMKRLELLSILCTQMEVANDLNKLIFLGLGPHPDSIRVLLKWGPLGGGEPPVGRGGGFDPFGGGEGRPKDVEISTS</sequence>
<evidence type="ECO:0000313" key="3">
    <source>
        <dbReference type="WBParaSite" id="MBELARI_LOCUS8959"/>
    </source>
</evidence>
<feature type="region of interest" description="Disordered" evidence="1">
    <location>
        <begin position="305"/>
        <end position="331"/>
    </location>
</feature>
<name>A0AAF3FPP3_9BILA</name>
<feature type="region of interest" description="Disordered" evidence="1">
    <location>
        <begin position="669"/>
        <end position="695"/>
    </location>
</feature>
<keyword evidence="2" id="KW-1185">Reference proteome</keyword>
<organism evidence="2 3">
    <name type="scientific">Mesorhabditis belari</name>
    <dbReference type="NCBI Taxonomy" id="2138241"/>
    <lineage>
        <taxon>Eukaryota</taxon>
        <taxon>Metazoa</taxon>
        <taxon>Ecdysozoa</taxon>
        <taxon>Nematoda</taxon>
        <taxon>Chromadorea</taxon>
        <taxon>Rhabditida</taxon>
        <taxon>Rhabditina</taxon>
        <taxon>Rhabditomorpha</taxon>
        <taxon>Rhabditoidea</taxon>
        <taxon>Rhabditidae</taxon>
        <taxon>Mesorhabditinae</taxon>
        <taxon>Mesorhabditis</taxon>
    </lineage>
</organism>
<protein>
    <submittedName>
        <fullName evidence="3">Uncharacterized protein</fullName>
    </submittedName>
</protein>
<evidence type="ECO:0000313" key="2">
    <source>
        <dbReference type="Proteomes" id="UP000887575"/>
    </source>
</evidence>
<feature type="compositionally biased region" description="Acidic residues" evidence="1">
    <location>
        <begin position="80"/>
        <end position="96"/>
    </location>
</feature>